<sequence>MSSHTAANEHPPPFHADTLADAAPPPPTPPSCTVCNRPAEFACSQCGPGVSYCSQDCQLADWPRHQQSCVGSGHGHSLRAGPAGVHHHRPAAQAATLPEATVARLNDLGFDPDTAADLLFYTRQVYKLMAPIMACIFLSIAWTKISLASTDFRPVASAFTVFNESQAASGGERFAGGLANAGIILAQIAVMTVLLVLLFKYNCMKIIYGLFGLVMVSILGFTGMLLCLAVIQVSRIVVDYITLTFALYNFALVGIVAIFWRAPRTVQQVYLVLMSSLMAFALTGLQEWTTWILLGLLVIWDLFAVLSPYGPLRHLLNTVKEKNQNIEMLVYSVGGIVWFMSSVPGGGPPERRRGSMSKSLLADQPLGVLSSQPAASDDTLSGGSQERLVSATGVQSRSEGVPMARNRVSPSAAEQGTAVADVDRGRDGSANGQEHDAEEEDEEDDDDESGLKLGLGDFVFYSVLAARAAMSDWITTITCIVAVTTGMTMTIFLLAIFRKALPALPISITFGILFYIVSAVTLRELVTAVSISRLVL</sequence>
<dbReference type="InterPro" id="IPR001108">
    <property type="entry name" value="Peptidase_A22A"/>
</dbReference>
<feature type="transmembrane region" description="Helical" evidence="18">
    <location>
        <begin position="291"/>
        <end position="312"/>
    </location>
</feature>
<dbReference type="Proteomes" id="UP000193411">
    <property type="component" value="Unassembled WGS sequence"/>
</dbReference>
<evidence type="ECO:0000256" key="1">
    <source>
        <dbReference type="ARBA" id="ARBA00004477"/>
    </source>
</evidence>
<feature type="transmembrane region" description="Helical" evidence="18">
    <location>
        <begin position="178"/>
        <end position="199"/>
    </location>
</feature>
<evidence type="ECO:0000256" key="6">
    <source>
        <dbReference type="ARBA" id="ARBA00022771"/>
    </source>
</evidence>
<gene>
    <name evidence="20" type="ORF">BCR44DRAFT_1430982</name>
</gene>
<dbReference type="Gene3D" id="6.10.140.2220">
    <property type="match status" value="1"/>
</dbReference>
<dbReference type="SMART" id="SM00730">
    <property type="entry name" value="PSN"/>
    <property type="match status" value="1"/>
</dbReference>
<dbReference type="GO" id="GO:0070765">
    <property type="term" value="C:gamma-secretase complex"/>
    <property type="evidence" value="ECO:0007669"/>
    <property type="project" value="TreeGrafter"/>
</dbReference>
<keyword evidence="6 16" id="KW-0863">Zinc-finger</keyword>
<dbReference type="InterPro" id="IPR042524">
    <property type="entry name" value="Presenilin_C"/>
</dbReference>
<feature type="region of interest" description="Disordered" evidence="17">
    <location>
        <begin position="372"/>
        <end position="449"/>
    </location>
</feature>
<proteinExistence type="inferred from homology"/>
<dbReference type="GO" id="GO:0005789">
    <property type="term" value="C:endoplasmic reticulum membrane"/>
    <property type="evidence" value="ECO:0007669"/>
    <property type="project" value="UniProtKB-SubCell"/>
</dbReference>
<organism evidence="20 21">
    <name type="scientific">Catenaria anguillulae PL171</name>
    <dbReference type="NCBI Taxonomy" id="765915"/>
    <lineage>
        <taxon>Eukaryota</taxon>
        <taxon>Fungi</taxon>
        <taxon>Fungi incertae sedis</taxon>
        <taxon>Blastocladiomycota</taxon>
        <taxon>Blastocladiomycetes</taxon>
        <taxon>Blastocladiales</taxon>
        <taxon>Catenariaceae</taxon>
        <taxon>Catenaria</taxon>
    </lineage>
</organism>
<dbReference type="PANTHER" id="PTHR10202:SF13">
    <property type="entry name" value="PRESENILIN HOMOLOG"/>
    <property type="match status" value="1"/>
</dbReference>
<evidence type="ECO:0000256" key="4">
    <source>
        <dbReference type="ARBA" id="ARBA00022692"/>
    </source>
</evidence>
<dbReference type="PANTHER" id="PTHR10202">
    <property type="entry name" value="PRESENILIN"/>
    <property type="match status" value="1"/>
</dbReference>
<evidence type="ECO:0000256" key="9">
    <source>
        <dbReference type="ARBA" id="ARBA00022833"/>
    </source>
</evidence>
<feature type="compositionally biased region" description="Polar residues" evidence="17">
    <location>
        <begin position="372"/>
        <end position="384"/>
    </location>
</feature>
<feature type="compositionally biased region" description="Acidic residues" evidence="17">
    <location>
        <begin position="436"/>
        <end position="448"/>
    </location>
</feature>
<protein>
    <submittedName>
        <fullName evidence="20">Presenilin-domain-containing protein</fullName>
    </submittedName>
</protein>
<keyword evidence="8" id="KW-0256">Endoplasmic reticulum</keyword>
<feature type="transmembrane region" description="Helical" evidence="18">
    <location>
        <begin position="473"/>
        <end position="497"/>
    </location>
</feature>
<dbReference type="GO" id="GO:0016485">
    <property type="term" value="P:protein processing"/>
    <property type="evidence" value="ECO:0007669"/>
    <property type="project" value="InterPro"/>
</dbReference>
<dbReference type="SUPFAM" id="SSF144232">
    <property type="entry name" value="HIT/MYND zinc finger-like"/>
    <property type="match status" value="1"/>
</dbReference>
<evidence type="ECO:0000256" key="16">
    <source>
        <dbReference type="PROSITE-ProRule" id="PRU00134"/>
    </source>
</evidence>
<comment type="similarity">
    <text evidence="3">Belongs to the peptidase A22A family.</text>
</comment>
<keyword evidence="11 18" id="KW-1133">Transmembrane helix</keyword>
<dbReference type="GO" id="GO:0042500">
    <property type="term" value="F:aspartic endopeptidase activity, intramembrane cleaving"/>
    <property type="evidence" value="ECO:0007669"/>
    <property type="project" value="InterPro"/>
</dbReference>
<evidence type="ECO:0000259" key="19">
    <source>
        <dbReference type="PROSITE" id="PS50865"/>
    </source>
</evidence>
<keyword evidence="9" id="KW-0862">Zinc</keyword>
<comment type="caution">
    <text evidence="20">The sequence shown here is derived from an EMBL/GenBank/DDBJ whole genome shotgun (WGS) entry which is preliminary data.</text>
</comment>
<keyword evidence="5" id="KW-0479">Metal-binding</keyword>
<feature type="transmembrane region" description="Helical" evidence="18">
    <location>
        <begin position="128"/>
        <end position="145"/>
    </location>
</feature>
<comment type="function">
    <text evidence="14">Probable catalytic subunit of the gamma-secretase complex, an endoprotease complex that catalyzes the intramembrane cleavage of integral membrane proteins such as Notch receptors. Requires the other members of the gamma-secretase complex to have a protease activity.</text>
</comment>
<name>A0A1Y2HW31_9FUNG</name>
<feature type="domain" description="MYND-type" evidence="19">
    <location>
        <begin position="32"/>
        <end position="69"/>
    </location>
</feature>
<evidence type="ECO:0000256" key="10">
    <source>
        <dbReference type="ARBA" id="ARBA00022976"/>
    </source>
</evidence>
<dbReference type="Pfam" id="PF01753">
    <property type="entry name" value="zf-MYND"/>
    <property type="match status" value="1"/>
</dbReference>
<dbReference type="Pfam" id="PF01080">
    <property type="entry name" value="Presenilin"/>
    <property type="match status" value="1"/>
</dbReference>
<dbReference type="STRING" id="765915.A0A1Y2HW31"/>
<evidence type="ECO:0000256" key="13">
    <source>
        <dbReference type="ARBA" id="ARBA00023136"/>
    </source>
</evidence>
<evidence type="ECO:0000256" key="5">
    <source>
        <dbReference type="ARBA" id="ARBA00022723"/>
    </source>
</evidence>
<evidence type="ECO:0000256" key="15">
    <source>
        <dbReference type="ARBA" id="ARBA00066080"/>
    </source>
</evidence>
<dbReference type="InterPro" id="IPR006639">
    <property type="entry name" value="Preselin/SPP"/>
</dbReference>
<evidence type="ECO:0000256" key="14">
    <source>
        <dbReference type="ARBA" id="ARBA00053367"/>
    </source>
</evidence>
<keyword evidence="7" id="KW-0378">Hydrolase</keyword>
<dbReference type="Gene3D" id="1.10.472.100">
    <property type="entry name" value="Presenilin"/>
    <property type="match status" value="1"/>
</dbReference>
<evidence type="ECO:0000256" key="18">
    <source>
        <dbReference type="SAM" id="Phobius"/>
    </source>
</evidence>
<keyword evidence="21" id="KW-1185">Reference proteome</keyword>
<comment type="subcellular location">
    <subcellularLocation>
        <location evidence="1">Endoplasmic reticulum membrane</location>
        <topology evidence="1">Multi-pass membrane protein</topology>
    </subcellularLocation>
    <subcellularLocation>
        <location evidence="2">Golgi apparatus membrane</location>
        <topology evidence="2">Multi-pass membrane protein</topology>
    </subcellularLocation>
</comment>
<evidence type="ECO:0000256" key="8">
    <source>
        <dbReference type="ARBA" id="ARBA00022824"/>
    </source>
</evidence>
<keyword evidence="4 18" id="KW-0812">Transmembrane</keyword>
<evidence type="ECO:0000256" key="3">
    <source>
        <dbReference type="ARBA" id="ARBA00008604"/>
    </source>
</evidence>
<dbReference type="GO" id="GO:0000139">
    <property type="term" value="C:Golgi membrane"/>
    <property type="evidence" value="ECO:0007669"/>
    <property type="project" value="UniProtKB-SubCell"/>
</dbReference>
<reference evidence="20 21" key="1">
    <citation type="submission" date="2016-07" db="EMBL/GenBank/DDBJ databases">
        <title>Pervasive Adenine N6-methylation of Active Genes in Fungi.</title>
        <authorList>
            <consortium name="DOE Joint Genome Institute"/>
            <person name="Mondo S.J."/>
            <person name="Dannebaum R.O."/>
            <person name="Kuo R.C."/>
            <person name="Labutti K."/>
            <person name="Haridas S."/>
            <person name="Kuo A."/>
            <person name="Salamov A."/>
            <person name="Ahrendt S.R."/>
            <person name="Lipzen A."/>
            <person name="Sullivan W."/>
            <person name="Andreopoulos W.B."/>
            <person name="Clum A."/>
            <person name="Lindquist E."/>
            <person name="Daum C."/>
            <person name="Ramamoorthy G.K."/>
            <person name="Gryganskyi A."/>
            <person name="Culley D."/>
            <person name="Magnuson J.K."/>
            <person name="James T.Y."/>
            <person name="O'Malley M.A."/>
            <person name="Stajich J.E."/>
            <person name="Spatafora J.W."/>
            <person name="Visel A."/>
            <person name="Grigoriev I.V."/>
        </authorList>
    </citation>
    <scope>NUCLEOTIDE SEQUENCE [LARGE SCALE GENOMIC DNA]</scope>
    <source>
        <strain evidence="20 21">PL171</strain>
    </source>
</reference>
<evidence type="ECO:0000256" key="12">
    <source>
        <dbReference type="ARBA" id="ARBA00023034"/>
    </source>
</evidence>
<evidence type="ECO:0000313" key="21">
    <source>
        <dbReference type="Proteomes" id="UP000193411"/>
    </source>
</evidence>
<keyword evidence="12" id="KW-0333">Golgi apparatus</keyword>
<keyword evidence="13 18" id="KW-0472">Membrane</keyword>
<dbReference type="AlphaFoldDB" id="A0A1Y2HW31"/>
<accession>A0A1Y2HW31</accession>
<dbReference type="OrthoDB" id="432970at2759"/>
<keyword evidence="10" id="KW-0914">Notch signaling pathway</keyword>
<evidence type="ECO:0000256" key="11">
    <source>
        <dbReference type="ARBA" id="ARBA00022989"/>
    </source>
</evidence>
<dbReference type="InterPro" id="IPR002893">
    <property type="entry name" value="Znf_MYND"/>
</dbReference>
<dbReference type="FunFam" id="1.10.472.100:FF:000003">
    <property type="entry name" value="Presenilin"/>
    <property type="match status" value="1"/>
</dbReference>
<dbReference type="GO" id="GO:0044351">
    <property type="term" value="P:macropinocytosis"/>
    <property type="evidence" value="ECO:0007669"/>
    <property type="project" value="UniProtKB-ARBA"/>
</dbReference>
<evidence type="ECO:0000313" key="20">
    <source>
        <dbReference type="EMBL" id="ORZ37352.1"/>
    </source>
</evidence>
<evidence type="ECO:0000256" key="17">
    <source>
        <dbReference type="SAM" id="MobiDB-lite"/>
    </source>
</evidence>
<feature type="transmembrane region" description="Helical" evidence="18">
    <location>
        <begin position="237"/>
        <end position="260"/>
    </location>
</feature>
<feature type="transmembrane region" description="Helical" evidence="18">
    <location>
        <begin position="206"/>
        <end position="231"/>
    </location>
</feature>
<dbReference type="EMBL" id="MCFL01000013">
    <property type="protein sequence ID" value="ORZ37352.1"/>
    <property type="molecule type" value="Genomic_DNA"/>
</dbReference>
<feature type="region of interest" description="Disordered" evidence="17">
    <location>
        <begin position="1"/>
        <end position="30"/>
    </location>
</feature>
<feature type="transmembrane region" description="Helical" evidence="18">
    <location>
        <begin position="503"/>
        <end position="522"/>
    </location>
</feature>
<feature type="transmembrane region" description="Helical" evidence="18">
    <location>
        <begin position="269"/>
        <end position="285"/>
    </location>
</feature>
<dbReference type="GO" id="GO:0006509">
    <property type="term" value="P:membrane protein ectodomain proteolysis"/>
    <property type="evidence" value="ECO:0007669"/>
    <property type="project" value="TreeGrafter"/>
</dbReference>
<evidence type="ECO:0000256" key="7">
    <source>
        <dbReference type="ARBA" id="ARBA00022801"/>
    </source>
</evidence>
<dbReference type="GO" id="GO:0008270">
    <property type="term" value="F:zinc ion binding"/>
    <property type="evidence" value="ECO:0007669"/>
    <property type="project" value="UniProtKB-KW"/>
</dbReference>
<comment type="subunit">
    <text evidence="15">Homodimer. Component of the gamma-secretase complex, a complex composed of a presenilin homodimer, nicastrin, aph1 and pen2.</text>
</comment>
<dbReference type="PROSITE" id="PS50865">
    <property type="entry name" value="ZF_MYND_2"/>
    <property type="match status" value="1"/>
</dbReference>
<evidence type="ECO:0000256" key="2">
    <source>
        <dbReference type="ARBA" id="ARBA00004653"/>
    </source>
</evidence>